<dbReference type="EMBL" id="JBFOCI010000004">
    <property type="protein sequence ID" value="MEW9807416.1"/>
    <property type="molecule type" value="Genomic_DNA"/>
</dbReference>
<protein>
    <recommendedName>
        <fullName evidence="3">Anti-sigma factor NepR domain-containing protein</fullName>
    </recommendedName>
</protein>
<keyword evidence="2" id="KW-1185">Reference proteome</keyword>
<dbReference type="Proteomes" id="UP001556196">
    <property type="component" value="Unassembled WGS sequence"/>
</dbReference>
<evidence type="ECO:0008006" key="3">
    <source>
        <dbReference type="Google" id="ProtNLM"/>
    </source>
</evidence>
<evidence type="ECO:0000313" key="1">
    <source>
        <dbReference type="EMBL" id="MEW9807416.1"/>
    </source>
</evidence>
<evidence type="ECO:0000313" key="2">
    <source>
        <dbReference type="Proteomes" id="UP001556196"/>
    </source>
</evidence>
<organism evidence="1 2">
    <name type="scientific">Mesorhizobium marinum</name>
    <dbReference type="NCBI Taxonomy" id="3228790"/>
    <lineage>
        <taxon>Bacteria</taxon>
        <taxon>Pseudomonadati</taxon>
        <taxon>Pseudomonadota</taxon>
        <taxon>Alphaproteobacteria</taxon>
        <taxon>Hyphomicrobiales</taxon>
        <taxon>Phyllobacteriaceae</taxon>
        <taxon>Mesorhizobium</taxon>
    </lineage>
</organism>
<reference evidence="1 2" key="1">
    <citation type="submission" date="2024-06" db="EMBL/GenBank/DDBJ databases">
        <authorList>
            <person name="Tuo L."/>
        </authorList>
    </citation>
    <scope>NUCLEOTIDE SEQUENCE [LARGE SCALE GENOMIC DNA]</scope>
    <source>
        <strain evidence="1 2">ZMM04-5</strain>
    </source>
</reference>
<sequence>MSREKADSNEILRQEIRKQLGSAPTRRFARTLPLFRIEHHMPERFLTLMAELDRAEAEAGPTSAASKGG</sequence>
<comment type="caution">
    <text evidence="1">The sequence shown here is derived from an EMBL/GenBank/DDBJ whole genome shotgun (WGS) entry which is preliminary data.</text>
</comment>
<dbReference type="RefSeq" id="WP_367724578.1">
    <property type="nucleotide sequence ID" value="NZ_JBFOCI010000004.1"/>
</dbReference>
<accession>A0ABV3R2G7</accession>
<name>A0ABV3R2G7_9HYPH</name>
<proteinExistence type="predicted"/>
<gene>
    <name evidence="1" type="ORF">ABUE31_15590</name>
</gene>